<gene>
    <name evidence="1" type="ORF">HPLM_LOCUS14798</name>
</gene>
<evidence type="ECO:0000313" key="3">
    <source>
        <dbReference type="WBParaSite" id="HPLM_0001480601-mRNA-1"/>
    </source>
</evidence>
<organism evidence="3">
    <name type="scientific">Haemonchus placei</name>
    <name type="common">Barber's pole worm</name>
    <dbReference type="NCBI Taxonomy" id="6290"/>
    <lineage>
        <taxon>Eukaryota</taxon>
        <taxon>Metazoa</taxon>
        <taxon>Ecdysozoa</taxon>
        <taxon>Nematoda</taxon>
        <taxon>Chromadorea</taxon>
        <taxon>Rhabditida</taxon>
        <taxon>Rhabditina</taxon>
        <taxon>Rhabditomorpha</taxon>
        <taxon>Strongyloidea</taxon>
        <taxon>Trichostrongylidae</taxon>
        <taxon>Haemonchus</taxon>
    </lineage>
</organism>
<sequence length="314" mass="36353">MLLLSPRRSELITKVDRAKTVQEIDQAENEFRLAVRKSYRYRFPRLDYGLARVNRIFRWIITFQTQLGRMINAFNLPASAGFNLLYNIRSGYQRDSATYKGDFSKVHQALKGAVLKEAAKWLNRNELGELLRRLNELDRQERPNIMRAYRLTQPPPIGSQIVSDKLNRTGIYGVKIKEILKILDNSTAGSEEQKNRLKAYTASMSNVKVKQATQKIFDEMQNVQNFTWMVLNRTDEELSPVLGDIMIQVQEVIDRTCKDLKGNYTVCLPAAMRNVASQMISYVGRNKTKIAFDRLLEWESGQKAGIERMRKFFA</sequence>
<dbReference type="Proteomes" id="UP000268014">
    <property type="component" value="Unassembled WGS sequence"/>
</dbReference>
<name>A0A0N4WTA0_HAEPC</name>
<proteinExistence type="predicted"/>
<keyword evidence="2" id="KW-1185">Reference proteome</keyword>
<evidence type="ECO:0000313" key="1">
    <source>
        <dbReference type="EMBL" id="VDO54203.1"/>
    </source>
</evidence>
<dbReference type="EMBL" id="UZAF01018712">
    <property type="protein sequence ID" value="VDO54203.1"/>
    <property type="molecule type" value="Genomic_DNA"/>
</dbReference>
<dbReference type="OrthoDB" id="5844692at2759"/>
<accession>A0A0N4WTA0</accession>
<reference evidence="3" key="1">
    <citation type="submission" date="2017-02" db="UniProtKB">
        <authorList>
            <consortium name="WormBaseParasite"/>
        </authorList>
    </citation>
    <scope>IDENTIFICATION</scope>
</reference>
<dbReference type="WBParaSite" id="HPLM_0001480601-mRNA-1">
    <property type="protein sequence ID" value="HPLM_0001480601-mRNA-1"/>
    <property type="gene ID" value="HPLM_0001480601"/>
</dbReference>
<dbReference type="AlphaFoldDB" id="A0A0N4WTA0"/>
<reference evidence="1 2" key="2">
    <citation type="submission" date="2018-11" db="EMBL/GenBank/DDBJ databases">
        <authorList>
            <consortium name="Pathogen Informatics"/>
        </authorList>
    </citation>
    <scope>NUCLEOTIDE SEQUENCE [LARGE SCALE GENOMIC DNA]</scope>
    <source>
        <strain evidence="1 2">MHpl1</strain>
    </source>
</reference>
<evidence type="ECO:0000313" key="2">
    <source>
        <dbReference type="Proteomes" id="UP000268014"/>
    </source>
</evidence>
<dbReference type="OMA" id="RIFRWII"/>
<protein>
    <submittedName>
        <fullName evidence="3">Transposase</fullName>
    </submittedName>
</protein>